<dbReference type="InterPro" id="IPR050523">
    <property type="entry name" value="AKR_Detox_Biosynth"/>
</dbReference>
<dbReference type="GO" id="GO:0005829">
    <property type="term" value="C:cytosol"/>
    <property type="evidence" value="ECO:0007669"/>
    <property type="project" value="TreeGrafter"/>
</dbReference>
<dbReference type="AlphaFoldDB" id="A0A4R2GRI3"/>
<protein>
    <submittedName>
        <fullName evidence="3">Aryl-alcohol dehydrogenase-like predicted oxidoreductase</fullName>
    </submittedName>
</protein>
<dbReference type="SUPFAM" id="SSF51430">
    <property type="entry name" value="NAD(P)-linked oxidoreductase"/>
    <property type="match status" value="1"/>
</dbReference>
<evidence type="ECO:0000256" key="1">
    <source>
        <dbReference type="ARBA" id="ARBA00023002"/>
    </source>
</evidence>
<dbReference type="FunFam" id="3.20.20.100:FF:000004">
    <property type="entry name" value="Oxidoreductase, aldo/keto reductase"/>
    <property type="match status" value="1"/>
</dbReference>
<comment type="caution">
    <text evidence="3">The sequence shown here is derived from an EMBL/GenBank/DDBJ whole genome shotgun (WGS) entry which is preliminary data.</text>
</comment>
<dbReference type="Gene3D" id="3.20.20.100">
    <property type="entry name" value="NADP-dependent oxidoreductase domain"/>
    <property type="match status" value="1"/>
</dbReference>
<dbReference type="EMBL" id="SLWL01000009">
    <property type="protein sequence ID" value="TCO12499.1"/>
    <property type="molecule type" value="Genomic_DNA"/>
</dbReference>
<sequence>MEKRELGRSGIHVPPLCFGGNVFGWTADATTSFALLDGLREAGLNFIDTADVYSVWAPGHVGGESETVIGDWLAARGGRDKMIIATKVGAELAPDKKGLKRAWIEKAVEDSLRRLRTDYIDLYQSHFDDPDTPVEEPLEAYAALIQAGKVRAIGASNFSAERLAAALAASGRGLPRYETFQPEYNLYARDSYEGPLQELCAAQGLGVIPYFALAAGFLTGKYRSEADFGKSARGARSIQKYLNPRGLRILDALDAVAARHDATPARIALAWLMARPTITAPIASATSLSQLQELVAASQLRLTAPDLRDLDAASAA</sequence>
<name>A0A4R2GRI3_9HYPH</name>
<dbReference type="PANTHER" id="PTHR43364:SF6">
    <property type="entry name" value="OXIDOREDUCTASE-RELATED"/>
    <property type="match status" value="1"/>
</dbReference>
<dbReference type="RefSeq" id="WP_132007757.1">
    <property type="nucleotide sequence ID" value="NZ_JBHUNN010000002.1"/>
</dbReference>
<keyword evidence="4" id="KW-1185">Reference proteome</keyword>
<gene>
    <name evidence="3" type="ORF">EV666_109147</name>
</gene>
<evidence type="ECO:0000313" key="4">
    <source>
        <dbReference type="Proteomes" id="UP000294881"/>
    </source>
</evidence>
<dbReference type="Pfam" id="PF00248">
    <property type="entry name" value="Aldo_ket_red"/>
    <property type="match status" value="1"/>
</dbReference>
<dbReference type="InterPro" id="IPR036812">
    <property type="entry name" value="NAD(P)_OxRdtase_dom_sf"/>
</dbReference>
<accession>A0A4R2GRI3</accession>
<evidence type="ECO:0000259" key="2">
    <source>
        <dbReference type="Pfam" id="PF00248"/>
    </source>
</evidence>
<keyword evidence="1" id="KW-0560">Oxidoreductase</keyword>
<reference evidence="3 4" key="1">
    <citation type="submission" date="2019-03" db="EMBL/GenBank/DDBJ databases">
        <title>Genomic Encyclopedia of Type Strains, Phase IV (KMG-IV): sequencing the most valuable type-strain genomes for metagenomic binning, comparative biology and taxonomic classification.</title>
        <authorList>
            <person name="Goeker M."/>
        </authorList>
    </citation>
    <scope>NUCLEOTIDE SEQUENCE [LARGE SCALE GENOMIC DNA]</scope>
    <source>
        <strain evidence="3 4">DSM 22958</strain>
    </source>
</reference>
<dbReference type="GO" id="GO:0016491">
    <property type="term" value="F:oxidoreductase activity"/>
    <property type="evidence" value="ECO:0007669"/>
    <property type="project" value="UniProtKB-KW"/>
</dbReference>
<dbReference type="OrthoDB" id="9803483at2"/>
<proteinExistence type="predicted"/>
<dbReference type="PRINTS" id="PR00069">
    <property type="entry name" value="ALDKETRDTASE"/>
</dbReference>
<evidence type="ECO:0000313" key="3">
    <source>
        <dbReference type="EMBL" id="TCO12499.1"/>
    </source>
</evidence>
<dbReference type="Proteomes" id="UP000294881">
    <property type="component" value="Unassembled WGS sequence"/>
</dbReference>
<dbReference type="CDD" id="cd19081">
    <property type="entry name" value="AKR_AKR9C1"/>
    <property type="match status" value="1"/>
</dbReference>
<feature type="domain" description="NADP-dependent oxidoreductase" evidence="2">
    <location>
        <begin position="15"/>
        <end position="313"/>
    </location>
</feature>
<organism evidence="3 4">
    <name type="scientific">Camelimonas lactis</name>
    <dbReference type="NCBI Taxonomy" id="659006"/>
    <lineage>
        <taxon>Bacteria</taxon>
        <taxon>Pseudomonadati</taxon>
        <taxon>Pseudomonadota</taxon>
        <taxon>Alphaproteobacteria</taxon>
        <taxon>Hyphomicrobiales</taxon>
        <taxon>Chelatococcaceae</taxon>
        <taxon>Camelimonas</taxon>
    </lineage>
</organism>
<dbReference type="PANTHER" id="PTHR43364">
    <property type="entry name" value="NADH-SPECIFIC METHYLGLYOXAL REDUCTASE-RELATED"/>
    <property type="match status" value="1"/>
</dbReference>
<dbReference type="InterPro" id="IPR023210">
    <property type="entry name" value="NADP_OxRdtase_dom"/>
</dbReference>
<dbReference type="InterPro" id="IPR020471">
    <property type="entry name" value="AKR"/>
</dbReference>